<dbReference type="Proteomes" id="UP001348369">
    <property type="component" value="Chromosome"/>
</dbReference>
<protein>
    <submittedName>
        <fullName evidence="1">Uncharacterized protein</fullName>
    </submittedName>
</protein>
<name>A0ACD4ZZ93_9ACTN</name>
<gene>
    <name evidence="1" type="ORF">OG835_31605</name>
</gene>
<proteinExistence type="predicted"/>
<keyword evidence="2" id="KW-1185">Reference proteome</keyword>
<dbReference type="EMBL" id="CP109109">
    <property type="protein sequence ID" value="WSC03294.1"/>
    <property type="molecule type" value="Genomic_DNA"/>
</dbReference>
<evidence type="ECO:0000313" key="2">
    <source>
        <dbReference type="Proteomes" id="UP001348369"/>
    </source>
</evidence>
<accession>A0ACD4ZZ93</accession>
<evidence type="ECO:0000313" key="1">
    <source>
        <dbReference type="EMBL" id="WSC03294.1"/>
    </source>
</evidence>
<organism evidence="1 2">
    <name type="scientific">Streptomyces scopuliridis</name>
    <dbReference type="NCBI Taxonomy" id="452529"/>
    <lineage>
        <taxon>Bacteria</taxon>
        <taxon>Bacillati</taxon>
        <taxon>Actinomycetota</taxon>
        <taxon>Actinomycetes</taxon>
        <taxon>Kitasatosporales</taxon>
        <taxon>Streptomycetaceae</taxon>
        <taxon>Streptomyces</taxon>
    </lineage>
</organism>
<sequence length="82" mass="9106">MLRLGHRLGLSPLHLIRAADWIKQGSNPNHFPGSLLLDLPKPQAEAFAWLTGQTAREVSALTLAQWRDRYPPIARPCPDQGA</sequence>
<reference evidence="1" key="1">
    <citation type="submission" date="2022-10" db="EMBL/GenBank/DDBJ databases">
        <title>The complete genomes of actinobacterial strains from the NBC collection.</title>
        <authorList>
            <person name="Joergensen T.S."/>
            <person name="Alvarez Arevalo M."/>
            <person name="Sterndorff E.B."/>
            <person name="Faurdal D."/>
            <person name="Vuksanovic O."/>
            <person name="Mourched A.-S."/>
            <person name="Charusanti P."/>
            <person name="Shaw S."/>
            <person name="Blin K."/>
            <person name="Weber T."/>
        </authorList>
    </citation>
    <scope>NUCLEOTIDE SEQUENCE</scope>
    <source>
        <strain evidence="1">NBC 01771</strain>
    </source>
</reference>